<evidence type="ECO:0000313" key="2">
    <source>
        <dbReference type="EMBL" id="TNN77772.1"/>
    </source>
</evidence>
<name>A0A4Z2IKL4_9TELE</name>
<proteinExistence type="predicted"/>
<gene>
    <name evidence="2" type="ORF">EYF80_012070</name>
</gene>
<dbReference type="EMBL" id="SRLO01000080">
    <property type="protein sequence ID" value="TNN77772.1"/>
    <property type="molecule type" value="Genomic_DNA"/>
</dbReference>
<evidence type="ECO:0000313" key="3">
    <source>
        <dbReference type="Proteomes" id="UP000314294"/>
    </source>
</evidence>
<accession>A0A4Z2IKL4</accession>
<evidence type="ECO:0000256" key="1">
    <source>
        <dbReference type="SAM" id="MobiDB-lite"/>
    </source>
</evidence>
<organism evidence="2 3">
    <name type="scientific">Liparis tanakae</name>
    <name type="common">Tanaka's snailfish</name>
    <dbReference type="NCBI Taxonomy" id="230148"/>
    <lineage>
        <taxon>Eukaryota</taxon>
        <taxon>Metazoa</taxon>
        <taxon>Chordata</taxon>
        <taxon>Craniata</taxon>
        <taxon>Vertebrata</taxon>
        <taxon>Euteleostomi</taxon>
        <taxon>Actinopterygii</taxon>
        <taxon>Neopterygii</taxon>
        <taxon>Teleostei</taxon>
        <taxon>Neoteleostei</taxon>
        <taxon>Acanthomorphata</taxon>
        <taxon>Eupercaria</taxon>
        <taxon>Perciformes</taxon>
        <taxon>Cottioidei</taxon>
        <taxon>Cottales</taxon>
        <taxon>Liparidae</taxon>
        <taxon>Liparis</taxon>
    </lineage>
</organism>
<sequence>MRSPFRKLRNVDSSPAVEEEKTAGGERANCTLYNYYQYYIHRILLPSRKVTTRSRMSSALLEVKVYSSPLMVAKVKL</sequence>
<keyword evidence="3" id="KW-1185">Reference proteome</keyword>
<comment type="caution">
    <text evidence="2">The sequence shown here is derived from an EMBL/GenBank/DDBJ whole genome shotgun (WGS) entry which is preliminary data.</text>
</comment>
<feature type="region of interest" description="Disordered" evidence="1">
    <location>
        <begin position="1"/>
        <end position="22"/>
    </location>
</feature>
<dbReference type="Proteomes" id="UP000314294">
    <property type="component" value="Unassembled WGS sequence"/>
</dbReference>
<reference evidence="2 3" key="1">
    <citation type="submission" date="2019-03" db="EMBL/GenBank/DDBJ databases">
        <title>First draft genome of Liparis tanakae, snailfish: a comprehensive survey of snailfish specific genes.</title>
        <authorList>
            <person name="Kim W."/>
            <person name="Song I."/>
            <person name="Jeong J.-H."/>
            <person name="Kim D."/>
            <person name="Kim S."/>
            <person name="Ryu S."/>
            <person name="Song J.Y."/>
            <person name="Lee S.K."/>
        </authorList>
    </citation>
    <scope>NUCLEOTIDE SEQUENCE [LARGE SCALE GENOMIC DNA]</scope>
    <source>
        <tissue evidence="2">Muscle</tissue>
    </source>
</reference>
<protein>
    <submittedName>
        <fullName evidence="2">Uncharacterized protein</fullName>
    </submittedName>
</protein>
<dbReference type="AlphaFoldDB" id="A0A4Z2IKL4"/>